<proteinExistence type="predicted"/>
<evidence type="ECO:0000256" key="1">
    <source>
        <dbReference type="SAM" id="SignalP"/>
    </source>
</evidence>
<feature type="chain" id="PRO_5022775925" evidence="1">
    <location>
        <begin position="22"/>
        <end position="72"/>
    </location>
</feature>
<dbReference type="KEGG" id="anp:FK178_15110"/>
<name>A0A5B8YQI5_9FLAO</name>
<dbReference type="EMBL" id="CP042476">
    <property type="protein sequence ID" value="QED38963.1"/>
    <property type="molecule type" value="Genomic_DNA"/>
</dbReference>
<dbReference type="RefSeq" id="WP_146837157.1">
    <property type="nucleotide sequence ID" value="NZ_CP042476.1"/>
</dbReference>
<reference evidence="2 3" key="1">
    <citation type="submission" date="2019-08" db="EMBL/GenBank/DDBJ databases">
        <title>Antarcticibacterium arcticum sp. nov., a bacterium isolated from marine sediment of the Canadian Beaufort Sea.</title>
        <authorList>
            <person name="Lee Y.M."/>
            <person name="Baek K."/>
            <person name="Lee D.-H."/>
            <person name="Shin S.C."/>
            <person name="Jin Y.K."/>
            <person name="Park Y."/>
        </authorList>
    </citation>
    <scope>NUCLEOTIDE SEQUENCE [LARGE SCALE GENOMIC DNA]</scope>
    <source>
        <strain evidence="2 3">PAMC 28998</strain>
    </source>
</reference>
<organism evidence="2 3">
    <name type="scientific">Antarcticibacterium arcticum</name>
    <dbReference type="NCBI Taxonomy" id="2585771"/>
    <lineage>
        <taxon>Bacteria</taxon>
        <taxon>Pseudomonadati</taxon>
        <taxon>Bacteroidota</taxon>
        <taxon>Flavobacteriia</taxon>
        <taxon>Flavobacteriales</taxon>
        <taxon>Flavobacteriaceae</taxon>
        <taxon>Antarcticibacterium</taxon>
    </lineage>
</organism>
<sequence>MKKQFLLGILPLFAVSLLSFSKPVETKITKNFCDYTSYCSGYADAKEEQEPMSMEEWTAVYEGCIAKRCPGY</sequence>
<keyword evidence="1" id="KW-0732">Signal</keyword>
<feature type="signal peptide" evidence="1">
    <location>
        <begin position="1"/>
        <end position="21"/>
    </location>
</feature>
<evidence type="ECO:0000313" key="2">
    <source>
        <dbReference type="EMBL" id="QED38963.1"/>
    </source>
</evidence>
<gene>
    <name evidence="2" type="ORF">FK178_15110</name>
</gene>
<dbReference type="Proteomes" id="UP000321954">
    <property type="component" value="Chromosome"/>
</dbReference>
<accession>A0A5B8YQI5</accession>
<protein>
    <submittedName>
        <fullName evidence="2">Uncharacterized protein</fullName>
    </submittedName>
</protein>
<evidence type="ECO:0000313" key="3">
    <source>
        <dbReference type="Proteomes" id="UP000321954"/>
    </source>
</evidence>
<keyword evidence="3" id="KW-1185">Reference proteome</keyword>
<dbReference type="AlphaFoldDB" id="A0A5B8YQI5"/>